<keyword evidence="4 6" id="KW-1282">Carboxysome</keyword>
<comment type="subunit">
    <text evidence="6">Homohexamer. Interacts with CcmN and CcmO in the carboxysome.</text>
</comment>
<dbReference type="RefSeq" id="WP_045052804.1">
    <property type="nucleotide sequence ID" value="NZ_CAWMDP010000017.1"/>
</dbReference>
<dbReference type="OrthoDB" id="7057533at2"/>
<evidence type="ECO:0000256" key="6">
    <source>
        <dbReference type="HAMAP-Rule" id="MF_00854"/>
    </source>
</evidence>
<dbReference type="EMBL" id="JYON01000001">
    <property type="protein sequence ID" value="KJH73456.1"/>
    <property type="molecule type" value="Genomic_DNA"/>
</dbReference>
<comment type="caution">
    <text evidence="8">The sequence shown here is derived from an EMBL/GenBank/DDBJ whole genome shotgun (WGS) entry which is preliminary data.</text>
</comment>
<protein>
    <recommendedName>
        <fullName evidence="6">Carboxysome shell protein CcmK</fullName>
    </recommendedName>
    <alternativeName>
        <fullName evidence="6">Carbon dioxide-concentrating mechanism protein CcmK</fullName>
    </alternativeName>
</protein>
<evidence type="ECO:0000259" key="7">
    <source>
        <dbReference type="PROSITE" id="PS51930"/>
    </source>
</evidence>
<dbReference type="GO" id="GO:0043886">
    <property type="term" value="F:structural constituent of carboxysome shell"/>
    <property type="evidence" value="ECO:0007669"/>
    <property type="project" value="UniProtKB-UniRule"/>
</dbReference>
<dbReference type="GO" id="GO:0031470">
    <property type="term" value="C:carboxysome"/>
    <property type="evidence" value="ECO:0007669"/>
    <property type="project" value="UniProtKB-SubCell"/>
</dbReference>
<dbReference type="HAMAP" id="MF_00854">
    <property type="entry name" value="CcmK"/>
    <property type="match status" value="1"/>
</dbReference>
<dbReference type="SUPFAM" id="SSF143414">
    <property type="entry name" value="CcmK-like"/>
    <property type="match status" value="1"/>
</dbReference>
<dbReference type="PROSITE" id="PS51930">
    <property type="entry name" value="BMC_2"/>
    <property type="match status" value="1"/>
</dbReference>
<dbReference type="PROSITE" id="PS01139">
    <property type="entry name" value="BMC_1"/>
    <property type="match status" value="1"/>
</dbReference>
<dbReference type="GO" id="GO:0015977">
    <property type="term" value="P:carbon fixation"/>
    <property type="evidence" value="ECO:0007669"/>
    <property type="project" value="UniProtKB-UniRule"/>
</dbReference>
<dbReference type="Pfam" id="PF00936">
    <property type="entry name" value="BMC"/>
    <property type="match status" value="1"/>
</dbReference>
<dbReference type="SMART" id="SM00877">
    <property type="entry name" value="BMC"/>
    <property type="match status" value="1"/>
</dbReference>
<evidence type="ECO:0000256" key="3">
    <source>
        <dbReference type="ARBA" id="ARBA00023587"/>
    </source>
</evidence>
<dbReference type="InterPro" id="IPR037233">
    <property type="entry name" value="CcmK-like_sf"/>
</dbReference>
<accession>A0A0D9A1W5</accession>
<keyword evidence="2 6" id="KW-0120">Carbon dioxide fixation</keyword>
<dbReference type="AlphaFoldDB" id="A0A0D9A1W5"/>
<organism evidence="8 9">
    <name type="scientific">Aliterella atlantica CENA595</name>
    <dbReference type="NCBI Taxonomy" id="1618023"/>
    <lineage>
        <taxon>Bacteria</taxon>
        <taxon>Bacillati</taxon>
        <taxon>Cyanobacteriota</taxon>
        <taxon>Cyanophyceae</taxon>
        <taxon>Chroococcidiopsidales</taxon>
        <taxon>Aliterellaceae</taxon>
        <taxon>Aliterella</taxon>
    </lineage>
</organism>
<dbReference type="Gene3D" id="3.30.70.1710">
    <property type="match status" value="1"/>
</dbReference>
<dbReference type="PANTHER" id="PTHR33941">
    <property type="entry name" value="PROPANEDIOL UTILIZATION PROTEIN PDUA"/>
    <property type="match status" value="1"/>
</dbReference>
<proteinExistence type="inferred from homology"/>
<reference evidence="8 9" key="1">
    <citation type="submission" date="2015-02" db="EMBL/GenBank/DDBJ databases">
        <title>Draft genome of a novel marine cyanobacterium (Chroococcales) isolated from South Atlantic Ocean.</title>
        <authorList>
            <person name="Rigonato J."/>
            <person name="Alvarenga D.O."/>
            <person name="Branco L.H."/>
            <person name="Varani A.M."/>
            <person name="Brandini F.P."/>
            <person name="Fiore M.F."/>
        </authorList>
    </citation>
    <scope>NUCLEOTIDE SEQUENCE [LARGE SCALE GENOMIC DNA]</scope>
    <source>
        <strain evidence="8 9">CENA595</strain>
    </source>
</reference>
<comment type="function">
    <text evidence="6">One of the shell proteins of the carboxysome, a polyhedral inclusion where RuBisCO (ribulose bisphosphate carboxylase, rbcL-rbcS) is sequestered. Assembles into hexamers which make sheets that form the facets of the polyhedral carboxysome. The hexamer central pore probably regulates metabolite flux.</text>
</comment>
<dbReference type="Proteomes" id="UP000032452">
    <property type="component" value="Unassembled WGS sequence"/>
</dbReference>
<comment type="similarity">
    <text evidence="6">Belongs to the bacterial microcompartments protein family. CcmK subfamily.</text>
</comment>
<dbReference type="InterPro" id="IPR000249">
    <property type="entry name" value="BMC_dom"/>
</dbReference>
<dbReference type="InterPro" id="IPR020808">
    <property type="entry name" value="Bact_microcomp_CS"/>
</dbReference>
<dbReference type="PATRIC" id="fig|1618023.3.peg.1516"/>
<dbReference type="InterPro" id="IPR046380">
    <property type="entry name" value="CcmK"/>
</dbReference>
<keyword evidence="5" id="KW-1283">Bacterial microcompartment</keyword>
<evidence type="ECO:0000256" key="1">
    <source>
        <dbReference type="ARBA" id="ARBA00022531"/>
    </source>
</evidence>
<sequence>MAIAVGMIETLGFPAVVEAADAMVKAARVTLVGYEKIGSGRVTVIVRGDVSEVQASVAAGVDNVKRVNGGQVLSTHIIARPHENLEYVLPIRYTDDVEQFRDSVSGRALHAGPYTRP</sequence>
<dbReference type="CDD" id="cd07057">
    <property type="entry name" value="BMC_CcmK"/>
    <property type="match status" value="1"/>
</dbReference>
<comment type="domain">
    <text evidence="6">The tight homohexamer forms a small pore which is positively charged.</text>
</comment>
<name>A0A0D9A1W5_9CYAN</name>
<dbReference type="FunFam" id="3.30.70.1710:FF:000001">
    <property type="entry name" value="Ethanolamine utilization protein EutM"/>
    <property type="match status" value="1"/>
</dbReference>
<dbReference type="PANTHER" id="PTHR33941:SF13">
    <property type="entry name" value="CARBOXYSOME SHELL PROTEIN CCMK4"/>
    <property type="match status" value="1"/>
</dbReference>
<evidence type="ECO:0000256" key="5">
    <source>
        <dbReference type="ARBA" id="ARBA00024446"/>
    </source>
</evidence>
<evidence type="ECO:0000313" key="9">
    <source>
        <dbReference type="Proteomes" id="UP000032452"/>
    </source>
</evidence>
<keyword evidence="9" id="KW-1185">Reference proteome</keyword>
<dbReference type="STRING" id="1618023.UH38_01385"/>
<dbReference type="InterPro" id="IPR050575">
    <property type="entry name" value="BMC_shell"/>
</dbReference>
<dbReference type="GO" id="GO:0015979">
    <property type="term" value="P:photosynthesis"/>
    <property type="evidence" value="ECO:0007669"/>
    <property type="project" value="UniProtKB-KW"/>
</dbReference>
<gene>
    <name evidence="6" type="primary">ccmK</name>
    <name evidence="8" type="ORF">UH38_01385</name>
</gene>
<evidence type="ECO:0000256" key="2">
    <source>
        <dbReference type="ARBA" id="ARBA00023300"/>
    </source>
</evidence>
<feature type="domain" description="BMC" evidence="7">
    <location>
        <begin position="4"/>
        <end position="90"/>
    </location>
</feature>
<dbReference type="InterPro" id="IPR044872">
    <property type="entry name" value="CcmK/CsoS1_BMC"/>
</dbReference>
<evidence type="ECO:0000313" key="8">
    <source>
        <dbReference type="EMBL" id="KJH73456.1"/>
    </source>
</evidence>
<comment type="subcellular location">
    <subcellularLocation>
        <location evidence="3 6">Carboxysome</location>
    </subcellularLocation>
</comment>
<evidence type="ECO:0000256" key="4">
    <source>
        <dbReference type="ARBA" id="ARBA00023669"/>
    </source>
</evidence>
<keyword evidence="1 6" id="KW-0602">Photosynthesis</keyword>